<evidence type="ECO:0000313" key="3">
    <source>
        <dbReference type="Proteomes" id="UP000017052"/>
    </source>
</evidence>
<evidence type="ECO:0000313" key="2">
    <source>
        <dbReference type="EMBL" id="ERK50044.1"/>
    </source>
</evidence>
<comment type="caution">
    <text evidence="2">The sequence shown here is derived from an EMBL/GenBank/DDBJ whole genome shotgun (WGS) entry which is preliminary data.</text>
</comment>
<feature type="region of interest" description="Disordered" evidence="1">
    <location>
        <begin position="33"/>
        <end position="80"/>
    </location>
</feature>
<feature type="region of interest" description="Disordered" evidence="1">
    <location>
        <begin position="422"/>
        <end position="444"/>
    </location>
</feature>
<feature type="compositionally biased region" description="Gly residues" evidence="1">
    <location>
        <begin position="37"/>
        <end position="47"/>
    </location>
</feature>
<proteinExistence type="predicted"/>
<organism evidence="2 3">
    <name type="scientific">Propionibacterium acidifaciens F0233</name>
    <dbReference type="NCBI Taxonomy" id="553198"/>
    <lineage>
        <taxon>Bacteria</taxon>
        <taxon>Bacillati</taxon>
        <taxon>Actinomycetota</taxon>
        <taxon>Actinomycetes</taxon>
        <taxon>Propionibacteriales</taxon>
        <taxon>Propionibacteriaceae</taxon>
        <taxon>Propionibacterium</taxon>
    </lineage>
</organism>
<feature type="region of interest" description="Disordered" evidence="1">
    <location>
        <begin position="162"/>
        <end position="183"/>
    </location>
</feature>
<keyword evidence="3" id="KW-1185">Reference proteome</keyword>
<dbReference type="EMBL" id="ACVN02000316">
    <property type="protein sequence ID" value="ERK50044.1"/>
    <property type="molecule type" value="Genomic_DNA"/>
</dbReference>
<dbReference type="Proteomes" id="UP000017052">
    <property type="component" value="Unassembled WGS sequence"/>
</dbReference>
<sequence>MEGGGQHAHRAGPLVQDDAHPAVGLVHDVRIPPAPGPLGGIGPGQPGGEVPDPVGAGGPVLAGPPEPFGQGGAGAPGGEVPVVEARHRQPHLPCAVEHALGLVRGDEVHAAHADPLGQLPRIGAGEEPVDLSGHGDHLRRCCGDGPIIASAPRRASGAVVMARATRSGPAGPRTSAGSGWARRMTAGPGRLAIEGLGSIRRLELASDVTVLIGANGSGESNLVSAPELVPRTWDDSFRGCPRRRGGASNPLLEGDEGRADRIRIGLTSEFDEEVGRNGYRVELRPDAVHGSDQAELHEWLLFQAGRDRERPFDEDLGLGARSRVRRIAESGTSGRLRGFAAYVRPIPEGCRILHFDDVSGHAPVEGRSTAEDDVALRSDAGSIAAHPPRAQREHPGRHRRIVSAISHVRPCLRRLRPAAGSLGTDQAAVGTAGAGSHLPGPGGR</sequence>
<protein>
    <recommendedName>
        <fullName evidence="4">AAA domain protein</fullName>
    </recommendedName>
</protein>
<evidence type="ECO:0000256" key="1">
    <source>
        <dbReference type="SAM" id="MobiDB-lite"/>
    </source>
</evidence>
<accession>U2Q207</accession>
<gene>
    <name evidence="2" type="ORF">HMPREF0682_0340</name>
</gene>
<name>U2Q207_9ACTN</name>
<reference evidence="2" key="1">
    <citation type="submission" date="2013-08" db="EMBL/GenBank/DDBJ databases">
        <authorList>
            <person name="Durkin A.S."/>
            <person name="Haft D.R."/>
            <person name="McCorrison J."/>
            <person name="Torralba M."/>
            <person name="Gillis M."/>
            <person name="Haft D.H."/>
            <person name="Methe B."/>
            <person name="Sutton G."/>
            <person name="Nelson K.E."/>
        </authorList>
    </citation>
    <scope>NUCLEOTIDE SEQUENCE [LARGE SCALE GENOMIC DNA]</scope>
    <source>
        <strain evidence="2">F0233</strain>
    </source>
</reference>
<dbReference type="AlphaFoldDB" id="U2Q207"/>
<evidence type="ECO:0008006" key="4">
    <source>
        <dbReference type="Google" id="ProtNLM"/>
    </source>
</evidence>